<dbReference type="AlphaFoldDB" id="A0A3S5A775"/>
<proteinExistence type="predicted"/>
<sequence length="84" mass="9598">MLAELIQDTEPCLKHNVLGGYGDFMATCWVKEFREHLEEEKRVSHNITGFRIARPPKGRTGRIEWSFDLAKVSSTSTTELDTKS</sequence>
<accession>A0A3S5A775</accession>
<name>A0A3S5A775_9PLAT</name>
<dbReference type="EMBL" id="CAAALY010053158">
    <property type="protein sequence ID" value="VEL21797.1"/>
    <property type="molecule type" value="Genomic_DNA"/>
</dbReference>
<evidence type="ECO:0000313" key="2">
    <source>
        <dbReference type="Proteomes" id="UP000784294"/>
    </source>
</evidence>
<keyword evidence="2" id="KW-1185">Reference proteome</keyword>
<protein>
    <submittedName>
        <fullName evidence="1">Uncharacterized protein</fullName>
    </submittedName>
</protein>
<comment type="caution">
    <text evidence="1">The sequence shown here is derived from an EMBL/GenBank/DDBJ whole genome shotgun (WGS) entry which is preliminary data.</text>
</comment>
<reference evidence="1" key="1">
    <citation type="submission" date="2018-11" db="EMBL/GenBank/DDBJ databases">
        <authorList>
            <consortium name="Pathogen Informatics"/>
        </authorList>
    </citation>
    <scope>NUCLEOTIDE SEQUENCE</scope>
</reference>
<dbReference type="Proteomes" id="UP000784294">
    <property type="component" value="Unassembled WGS sequence"/>
</dbReference>
<gene>
    <name evidence="1" type="ORF">PXEA_LOCUS15237</name>
</gene>
<organism evidence="1 2">
    <name type="scientific">Protopolystoma xenopodis</name>
    <dbReference type="NCBI Taxonomy" id="117903"/>
    <lineage>
        <taxon>Eukaryota</taxon>
        <taxon>Metazoa</taxon>
        <taxon>Spiralia</taxon>
        <taxon>Lophotrochozoa</taxon>
        <taxon>Platyhelminthes</taxon>
        <taxon>Monogenea</taxon>
        <taxon>Polyopisthocotylea</taxon>
        <taxon>Polystomatidea</taxon>
        <taxon>Polystomatidae</taxon>
        <taxon>Protopolystoma</taxon>
    </lineage>
</organism>
<evidence type="ECO:0000313" key="1">
    <source>
        <dbReference type="EMBL" id="VEL21797.1"/>
    </source>
</evidence>